<sequence>MENKGGVLWTCVLDRQCDELLETPFQDQREMPLNRREARRLEF</sequence>
<organism evidence="1">
    <name type="scientific">Rhizophora mucronata</name>
    <name type="common">Asiatic mangrove</name>
    <dbReference type="NCBI Taxonomy" id="61149"/>
    <lineage>
        <taxon>Eukaryota</taxon>
        <taxon>Viridiplantae</taxon>
        <taxon>Streptophyta</taxon>
        <taxon>Embryophyta</taxon>
        <taxon>Tracheophyta</taxon>
        <taxon>Spermatophyta</taxon>
        <taxon>Magnoliopsida</taxon>
        <taxon>eudicotyledons</taxon>
        <taxon>Gunneridae</taxon>
        <taxon>Pentapetalae</taxon>
        <taxon>rosids</taxon>
        <taxon>fabids</taxon>
        <taxon>Malpighiales</taxon>
        <taxon>Rhizophoraceae</taxon>
        <taxon>Rhizophora</taxon>
    </lineage>
</organism>
<evidence type="ECO:0000313" key="1">
    <source>
        <dbReference type="EMBL" id="MBW93642.1"/>
    </source>
</evidence>
<name>A0A2P2JJI2_RHIMU</name>
<accession>A0A2P2JJI2</accession>
<dbReference type="AlphaFoldDB" id="A0A2P2JJI2"/>
<dbReference type="EMBL" id="GGEC01013159">
    <property type="protein sequence ID" value="MBW93642.1"/>
    <property type="molecule type" value="Transcribed_RNA"/>
</dbReference>
<proteinExistence type="predicted"/>
<protein>
    <submittedName>
        <fullName evidence="1">Transcription factor</fullName>
    </submittedName>
</protein>
<reference evidence="1" key="1">
    <citation type="submission" date="2018-02" db="EMBL/GenBank/DDBJ databases">
        <title>Rhizophora mucronata_Transcriptome.</title>
        <authorList>
            <person name="Meera S.P."/>
            <person name="Sreeshan A."/>
            <person name="Augustine A."/>
        </authorList>
    </citation>
    <scope>NUCLEOTIDE SEQUENCE</scope>
    <source>
        <tissue evidence="1">Leaf</tissue>
    </source>
</reference>